<dbReference type="EMBL" id="PDKK01000001">
    <property type="protein sequence ID" value="RXK08260.1"/>
    <property type="molecule type" value="Genomic_DNA"/>
</dbReference>
<accession>A0A4V1M0T4</accession>
<dbReference type="Proteomes" id="UP000289758">
    <property type="component" value="Unassembled WGS sequence"/>
</dbReference>
<dbReference type="AlphaFoldDB" id="A0A4V1M0T4"/>
<reference evidence="1 2" key="1">
    <citation type="submission" date="2017-10" db="EMBL/GenBank/DDBJ databases">
        <title>Genomics of the genus Arcobacter.</title>
        <authorList>
            <person name="Perez-Cataluna A."/>
            <person name="Figueras M.J."/>
        </authorList>
    </citation>
    <scope>NUCLEOTIDE SEQUENCE [LARGE SCALE GENOMIC DNA]</scope>
    <source>
        <strain evidence="1 2">CECT 8441</strain>
    </source>
</reference>
<protein>
    <submittedName>
        <fullName evidence="1">Uncharacterized protein</fullName>
    </submittedName>
</protein>
<organism evidence="1 2">
    <name type="scientific">Halarcobacter ebronensis</name>
    <dbReference type="NCBI Taxonomy" id="1462615"/>
    <lineage>
        <taxon>Bacteria</taxon>
        <taxon>Pseudomonadati</taxon>
        <taxon>Campylobacterota</taxon>
        <taxon>Epsilonproteobacteria</taxon>
        <taxon>Campylobacterales</taxon>
        <taxon>Arcobacteraceae</taxon>
        <taxon>Halarcobacter</taxon>
    </lineage>
</organism>
<proteinExistence type="predicted"/>
<comment type="caution">
    <text evidence="1">The sequence shown here is derived from an EMBL/GenBank/DDBJ whole genome shotgun (WGS) entry which is preliminary data.</text>
</comment>
<evidence type="ECO:0000313" key="1">
    <source>
        <dbReference type="EMBL" id="RXK08260.1"/>
    </source>
</evidence>
<sequence length="203" mass="24628">MEEIIVCIKDVVLMSTAITASVVAVKGLSTWKKQLKGKDEYELCKRILIDLYKYQNGIRIVRNPAMFQYEYPEEIDRKKWNDKEKKYKKLVYAYEKRWQHIQDNRIKLNLSIIESKVYWENELEKLFKPIFEFENKLFNSVQDILLTNNPDQDDEYKKVVQKNFYEEKKSKILYFLGEKDEFDNKLEDNIKEIENFIRAKLKK</sequence>
<dbReference type="OrthoDB" id="6119095at2"/>
<evidence type="ECO:0000313" key="2">
    <source>
        <dbReference type="Proteomes" id="UP000289758"/>
    </source>
</evidence>
<keyword evidence="2" id="KW-1185">Reference proteome</keyword>
<dbReference type="RefSeq" id="WP_129085839.1">
    <property type="nucleotide sequence ID" value="NZ_CP053836.1"/>
</dbReference>
<gene>
    <name evidence="1" type="ORF">CRV07_00175</name>
</gene>
<name>A0A4V1M0T4_9BACT</name>